<evidence type="ECO:0000313" key="3">
    <source>
        <dbReference type="Proteomes" id="UP000638313"/>
    </source>
</evidence>
<feature type="compositionally biased region" description="Basic and acidic residues" evidence="1">
    <location>
        <begin position="15"/>
        <end position="25"/>
    </location>
</feature>
<comment type="caution">
    <text evidence="2">The sequence shown here is derived from an EMBL/GenBank/DDBJ whole genome shotgun (WGS) entry which is preliminary data.</text>
</comment>
<proteinExistence type="predicted"/>
<dbReference type="Proteomes" id="UP000638313">
    <property type="component" value="Unassembled WGS sequence"/>
</dbReference>
<reference evidence="2" key="2">
    <citation type="submission" date="2020-09" db="EMBL/GenBank/DDBJ databases">
        <authorList>
            <person name="Sun Q."/>
            <person name="Ohkuma M."/>
        </authorList>
    </citation>
    <scope>NUCLEOTIDE SEQUENCE</scope>
    <source>
        <strain evidence="2">JCM 4059</strain>
    </source>
</reference>
<evidence type="ECO:0000313" key="2">
    <source>
        <dbReference type="EMBL" id="GHF70717.1"/>
    </source>
</evidence>
<keyword evidence="3" id="KW-1185">Reference proteome</keyword>
<name>A0A919B898_9ACTN</name>
<feature type="compositionally biased region" description="Basic and acidic residues" evidence="1">
    <location>
        <begin position="47"/>
        <end position="57"/>
    </location>
</feature>
<accession>A0A919B898</accession>
<reference evidence="2" key="1">
    <citation type="journal article" date="2014" name="Int. J. Syst. Evol. Microbiol.">
        <title>Complete genome sequence of Corynebacterium casei LMG S-19264T (=DSM 44701T), isolated from a smear-ripened cheese.</title>
        <authorList>
            <consortium name="US DOE Joint Genome Institute (JGI-PGF)"/>
            <person name="Walter F."/>
            <person name="Albersmeier A."/>
            <person name="Kalinowski J."/>
            <person name="Ruckert C."/>
        </authorList>
    </citation>
    <scope>NUCLEOTIDE SEQUENCE</scope>
    <source>
        <strain evidence="2">JCM 4059</strain>
    </source>
</reference>
<sequence>MGCSAYSFTMRGEWDSRLTKAEKASPRTRGQRTGRQEFPSWPGLQQQRREAERKEKAAAALAATRFSPQLAKAVQAAEAVVADPGSHTFRTLERRRQAVILHMEKQARRAAAQQGHDDFLSGTVDDELNRLLQLTRELLRSLRAAEDLLPPEEAFKSAASRYSARIDQIATDRYASLPSSGDGASAERSSLGVARQRAGRR</sequence>
<dbReference type="AlphaFoldDB" id="A0A919B898"/>
<gene>
    <name evidence="2" type="ORF">GCM10010218_60000</name>
</gene>
<feature type="region of interest" description="Disordered" evidence="1">
    <location>
        <begin position="15"/>
        <end position="60"/>
    </location>
</feature>
<feature type="region of interest" description="Disordered" evidence="1">
    <location>
        <begin position="174"/>
        <end position="201"/>
    </location>
</feature>
<evidence type="ECO:0000256" key="1">
    <source>
        <dbReference type="SAM" id="MobiDB-lite"/>
    </source>
</evidence>
<organism evidence="2 3">
    <name type="scientific">Streptomyces mashuensis</name>
    <dbReference type="NCBI Taxonomy" id="33904"/>
    <lineage>
        <taxon>Bacteria</taxon>
        <taxon>Bacillati</taxon>
        <taxon>Actinomycetota</taxon>
        <taxon>Actinomycetes</taxon>
        <taxon>Kitasatosporales</taxon>
        <taxon>Streptomycetaceae</taxon>
        <taxon>Streptomyces</taxon>
    </lineage>
</organism>
<protein>
    <submittedName>
        <fullName evidence="2">Uncharacterized protein</fullName>
    </submittedName>
</protein>
<dbReference type="EMBL" id="BNBD01000020">
    <property type="protein sequence ID" value="GHF70717.1"/>
    <property type="molecule type" value="Genomic_DNA"/>
</dbReference>